<gene>
    <name evidence="2" type="ORF">VIS_S3ATA30039</name>
</gene>
<feature type="transmembrane region" description="Helical" evidence="1">
    <location>
        <begin position="88"/>
        <end position="106"/>
    </location>
</feature>
<sequence length="109" mass="12315">MEEHNWKSLLETTKTPKAPSGFKNDILNKIEKLPVAQHQSSSKGISLQMIIGIFLVIFTILSLEPFLPELNGLDVFDGVKSSFLEVKTVYMILGTLVFWSSIDYYFSAE</sequence>
<dbReference type="AlphaFoldDB" id="H6RDZ1"/>
<feature type="transmembrane region" description="Helical" evidence="1">
    <location>
        <begin position="47"/>
        <end position="68"/>
    </location>
</feature>
<evidence type="ECO:0000256" key="1">
    <source>
        <dbReference type="SAM" id="Phobius"/>
    </source>
</evidence>
<evidence type="ECO:0000313" key="2">
    <source>
        <dbReference type="EMBL" id="CCF99252.1"/>
    </source>
</evidence>
<keyword evidence="1" id="KW-0812">Transmembrane</keyword>
<proteinExistence type="predicted"/>
<name>H6RDZ1_9BACT</name>
<reference evidence="2" key="2">
    <citation type="submission" date="2012-02" db="EMBL/GenBank/DDBJ databases">
        <authorList>
            <person name="Genoscope - CEA"/>
        </authorList>
    </citation>
    <scope>NUCLEOTIDE SEQUENCE</scope>
</reference>
<keyword evidence="1" id="KW-1133">Transmembrane helix</keyword>
<keyword evidence="1" id="KW-0472">Membrane</keyword>
<accession>H6RDZ1</accession>
<organism evidence="2">
    <name type="scientific">uncultured Flavobacteriia bacterium</name>
    <dbReference type="NCBI Taxonomy" id="212695"/>
    <lineage>
        <taxon>Bacteria</taxon>
        <taxon>Pseudomonadati</taxon>
        <taxon>Bacteroidota</taxon>
        <taxon>Flavobacteriia</taxon>
        <taxon>environmental samples</taxon>
    </lineage>
</organism>
<protein>
    <submittedName>
        <fullName evidence="2">Uncharacterized protein</fullName>
    </submittedName>
</protein>
<reference evidence="2" key="1">
    <citation type="journal article" date="2012" name="Environ. Microbiol.">
        <title>Genomic content of uncultured Bacteroidetes from contrasting oceanic provinces in the North Atlantic Ocean.</title>
        <authorList>
            <person name="Gomez-Pereira P.R."/>
            <person name="Schuler M."/>
            <person name="Fuchs B.M."/>
            <person name="Bennke C."/>
            <person name="Teeling H."/>
            <person name="Waldmann J."/>
            <person name="Richter M."/>
            <person name="Barbe V."/>
            <person name="Bataille E."/>
            <person name="Glockner F.O."/>
            <person name="Amann R."/>
        </authorList>
    </citation>
    <scope>NUCLEOTIDE SEQUENCE</scope>
</reference>
<dbReference type="EMBL" id="FO117574">
    <property type="protein sequence ID" value="CCF99252.1"/>
    <property type="molecule type" value="Genomic_DNA"/>
</dbReference>